<dbReference type="Pfam" id="PF11740">
    <property type="entry name" value="KfrA_N"/>
    <property type="match status" value="1"/>
</dbReference>
<organism evidence="3 4">
    <name type="scientific">Microvirga aerophila</name>
    <dbReference type="NCBI Taxonomy" id="670291"/>
    <lineage>
        <taxon>Bacteria</taxon>
        <taxon>Pseudomonadati</taxon>
        <taxon>Pseudomonadota</taxon>
        <taxon>Alphaproteobacteria</taxon>
        <taxon>Hyphomicrobiales</taxon>
        <taxon>Methylobacteriaceae</taxon>
        <taxon>Microvirga</taxon>
    </lineage>
</organism>
<protein>
    <recommendedName>
        <fullName evidence="2">KfrA N-terminal DNA-binding domain-containing protein</fullName>
    </recommendedName>
</protein>
<dbReference type="Proteomes" id="UP000321085">
    <property type="component" value="Unassembled WGS sequence"/>
</dbReference>
<keyword evidence="1" id="KW-0175">Coiled coil</keyword>
<proteinExistence type="predicted"/>
<name>A0A512BSK9_9HYPH</name>
<evidence type="ECO:0000256" key="1">
    <source>
        <dbReference type="SAM" id="Coils"/>
    </source>
</evidence>
<dbReference type="InterPro" id="IPR021104">
    <property type="entry name" value="KfrA_DNA-bd_N"/>
</dbReference>
<evidence type="ECO:0000313" key="4">
    <source>
        <dbReference type="Proteomes" id="UP000321085"/>
    </source>
</evidence>
<gene>
    <name evidence="3" type="ORF">MAE02_26590</name>
</gene>
<keyword evidence="4" id="KW-1185">Reference proteome</keyword>
<reference evidence="3 4" key="1">
    <citation type="submission" date="2019-07" db="EMBL/GenBank/DDBJ databases">
        <title>Whole genome shotgun sequence of Microvirga aerophila NBRC 106136.</title>
        <authorList>
            <person name="Hosoyama A."/>
            <person name="Uohara A."/>
            <person name="Ohji S."/>
            <person name="Ichikawa N."/>
        </authorList>
    </citation>
    <scope>NUCLEOTIDE SEQUENCE [LARGE SCALE GENOMIC DNA]</scope>
    <source>
        <strain evidence="3 4">NBRC 106136</strain>
    </source>
</reference>
<accession>A0A512BSK9</accession>
<feature type="domain" description="KfrA N-terminal DNA-binding" evidence="2">
    <location>
        <begin position="21"/>
        <end position="130"/>
    </location>
</feature>
<evidence type="ECO:0000259" key="2">
    <source>
        <dbReference type="Pfam" id="PF11740"/>
    </source>
</evidence>
<feature type="coiled-coil region" evidence="1">
    <location>
        <begin position="105"/>
        <end position="160"/>
    </location>
</feature>
<comment type="caution">
    <text evidence="3">The sequence shown here is derived from an EMBL/GenBank/DDBJ whole genome shotgun (WGS) entry which is preliminary data.</text>
</comment>
<dbReference type="AlphaFoldDB" id="A0A512BSK9"/>
<dbReference type="EMBL" id="BJYU01000033">
    <property type="protein sequence ID" value="GEO14963.1"/>
    <property type="molecule type" value="Genomic_DNA"/>
</dbReference>
<dbReference type="RefSeq" id="WP_114188243.1">
    <property type="nucleotide sequence ID" value="NZ_BJYU01000033.1"/>
</dbReference>
<sequence length="166" mass="18329">MDVVMGEDEEPRRLPRADLNEEQVHAACDSLNLKGVEPTYKLVRAELGDHGSYSTIAKYVKTWGPGARPQAPNMPVDLVKDTNLFAKAVWAVAFNSANALFDKERDGYRQQVEELLQAVKDTESDNTRYQRALASSQSIVTALEVKCADCEQRVAEAEADGCSPAR</sequence>
<evidence type="ECO:0000313" key="3">
    <source>
        <dbReference type="EMBL" id="GEO14963.1"/>
    </source>
</evidence>